<keyword evidence="2" id="KW-0285">Flavoprotein</keyword>
<evidence type="ECO:0000256" key="2">
    <source>
        <dbReference type="ARBA" id="ARBA00022630"/>
    </source>
</evidence>
<dbReference type="InterPro" id="IPR007867">
    <property type="entry name" value="GMC_OxRtase_C"/>
</dbReference>
<sequence length="424" mass="47248">MDFTLGRDSFRIKGQTLRNVSNDDIKILYLMLLSLKKCSLHLLLLSGIGPRRYLSSWGIPIVTHSPYVGQFLYDNPRNGISFLSPMLLQPGTNCFHEATVFTVVSIMENDYWAVIPGSMRLASPEMITNPIVRFNYNSNAVDLQRCVNGTRKIGFGGGLVQSLDLWCRGTDEEMGAFCRRTVNTIWHYHGGCLVGRVVDSELWVLGVRVIDGSVFSISPGTNPQATALMLGRHSAADLLNLVKASNIKVAFYATVERILFDGLGDAIGVLYRDNVGLVTHSPYVGQFLYDDNPRISFLAQMSLQQWLWGLLILSGIGPRRYLQRCVNGTRKIGELLRTGGMADYRFWGCLELELTDATPLRQILNDGALDTSIVTNEDAFQFLMAFHGKVVAQTTLHNMQSSNSVQHPTKPHLKLAQVQFIGEI</sequence>
<dbReference type="OrthoDB" id="269227at2759"/>
<accession>A0A2U1P464</accession>
<evidence type="ECO:0000259" key="4">
    <source>
        <dbReference type="Pfam" id="PF05199"/>
    </source>
</evidence>
<dbReference type="Gene3D" id="3.50.50.60">
    <property type="entry name" value="FAD/NAD(P)-binding domain"/>
    <property type="match status" value="3"/>
</dbReference>
<evidence type="ECO:0000256" key="3">
    <source>
        <dbReference type="ARBA" id="ARBA00022827"/>
    </source>
</evidence>
<reference evidence="5 6" key="1">
    <citation type="journal article" date="2018" name="Mol. Plant">
        <title>The genome of Artemisia annua provides insight into the evolution of Asteraceae family and artemisinin biosynthesis.</title>
        <authorList>
            <person name="Shen Q."/>
            <person name="Zhang L."/>
            <person name="Liao Z."/>
            <person name="Wang S."/>
            <person name="Yan T."/>
            <person name="Shi P."/>
            <person name="Liu M."/>
            <person name="Fu X."/>
            <person name="Pan Q."/>
            <person name="Wang Y."/>
            <person name="Lv Z."/>
            <person name="Lu X."/>
            <person name="Zhang F."/>
            <person name="Jiang W."/>
            <person name="Ma Y."/>
            <person name="Chen M."/>
            <person name="Hao X."/>
            <person name="Li L."/>
            <person name="Tang Y."/>
            <person name="Lv G."/>
            <person name="Zhou Y."/>
            <person name="Sun X."/>
            <person name="Brodelius P.E."/>
            <person name="Rose J.K.C."/>
            <person name="Tang K."/>
        </authorList>
    </citation>
    <scope>NUCLEOTIDE SEQUENCE [LARGE SCALE GENOMIC DNA]</scope>
    <source>
        <strain evidence="6">cv. Huhao1</strain>
        <tissue evidence="5">Leaf</tissue>
    </source>
</reference>
<dbReference type="GO" id="GO:0016614">
    <property type="term" value="F:oxidoreductase activity, acting on CH-OH group of donors"/>
    <property type="evidence" value="ECO:0007669"/>
    <property type="project" value="InterPro"/>
</dbReference>
<name>A0A2U1P464_ARTAN</name>
<dbReference type="InterPro" id="IPR051871">
    <property type="entry name" value="GMC_Oxidoreductase-Related"/>
</dbReference>
<comment type="cofactor">
    <cofactor evidence="1">
        <name>FAD</name>
        <dbReference type="ChEBI" id="CHEBI:57692"/>
    </cofactor>
</comment>
<dbReference type="PANTHER" id="PTHR45968">
    <property type="entry name" value="OSJNBA0019K04.7 PROTEIN"/>
    <property type="match status" value="1"/>
</dbReference>
<keyword evidence="3" id="KW-0274">FAD</keyword>
<dbReference type="Proteomes" id="UP000245207">
    <property type="component" value="Unassembled WGS sequence"/>
</dbReference>
<dbReference type="EMBL" id="PKPP01001715">
    <property type="protein sequence ID" value="PWA80522.1"/>
    <property type="molecule type" value="Genomic_DNA"/>
</dbReference>
<evidence type="ECO:0000313" key="5">
    <source>
        <dbReference type="EMBL" id="PWA80522.1"/>
    </source>
</evidence>
<feature type="domain" description="Glucose-methanol-choline oxidoreductase C-terminal" evidence="4">
    <location>
        <begin position="117"/>
        <end position="231"/>
    </location>
</feature>
<dbReference type="PANTHER" id="PTHR45968:SF25">
    <property type="entry name" value="(R)-MANDELONITRILE LYASE"/>
    <property type="match status" value="1"/>
</dbReference>
<dbReference type="SUPFAM" id="SSF54373">
    <property type="entry name" value="FAD-linked reductases, C-terminal domain"/>
    <property type="match status" value="1"/>
</dbReference>
<keyword evidence="6" id="KW-1185">Reference proteome</keyword>
<proteinExistence type="predicted"/>
<dbReference type="Pfam" id="PF05199">
    <property type="entry name" value="GMC_oxred_C"/>
    <property type="match status" value="1"/>
</dbReference>
<evidence type="ECO:0000313" key="6">
    <source>
        <dbReference type="Proteomes" id="UP000245207"/>
    </source>
</evidence>
<evidence type="ECO:0000256" key="1">
    <source>
        <dbReference type="ARBA" id="ARBA00001974"/>
    </source>
</evidence>
<dbReference type="InterPro" id="IPR036188">
    <property type="entry name" value="FAD/NAD-bd_sf"/>
</dbReference>
<dbReference type="AlphaFoldDB" id="A0A2U1P464"/>
<organism evidence="5 6">
    <name type="scientific">Artemisia annua</name>
    <name type="common">Sweet wormwood</name>
    <dbReference type="NCBI Taxonomy" id="35608"/>
    <lineage>
        <taxon>Eukaryota</taxon>
        <taxon>Viridiplantae</taxon>
        <taxon>Streptophyta</taxon>
        <taxon>Embryophyta</taxon>
        <taxon>Tracheophyta</taxon>
        <taxon>Spermatophyta</taxon>
        <taxon>Magnoliopsida</taxon>
        <taxon>eudicotyledons</taxon>
        <taxon>Gunneridae</taxon>
        <taxon>Pentapetalae</taxon>
        <taxon>asterids</taxon>
        <taxon>campanulids</taxon>
        <taxon>Asterales</taxon>
        <taxon>Asteraceae</taxon>
        <taxon>Asteroideae</taxon>
        <taxon>Anthemideae</taxon>
        <taxon>Artemisiinae</taxon>
        <taxon>Artemisia</taxon>
    </lineage>
</organism>
<protein>
    <submittedName>
        <fullName evidence="5">Glucose-methanol-choline oxidoreductase, C-terminal</fullName>
    </submittedName>
</protein>
<comment type="caution">
    <text evidence="5">The sequence shown here is derived from an EMBL/GenBank/DDBJ whole genome shotgun (WGS) entry which is preliminary data.</text>
</comment>
<dbReference type="Gene3D" id="3.30.410.40">
    <property type="match status" value="2"/>
</dbReference>
<dbReference type="STRING" id="35608.A0A2U1P464"/>
<dbReference type="SUPFAM" id="SSF51905">
    <property type="entry name" value="FAD/NAD(P)-binding domain"/>
    <property type="match status" value="1"/>
</dbReference>
<gene>
    <name evidence="5" type="ORF">CTI12_AA196250</name>
</gene>